<dbReference type="OrthoDB" id="6198716at2"/>
<dbReference type="RefSeq" id="WP_133736451.1">
    <property type="nucleotide sequence ID" value="NZ_SOAX01000005.1"/>
</dbReference>
<dbReference type="EMBL" id="SOAX01000005">
    <property type="protein sequence ID" value="TDT39273.1"/>
    <property type="molecule type" value="Genomic_DNA"/>
</dbReference>
<organism evidence="1 2">
    <name type="scientific">Halospina denitrificans</name>
    <dbReference type="NCBI Taxonomy" id="332522"/>
    <lineage>
        <taxon>Bacteria</taxon>
        <taxon>Pseudomonadati</taxon>
        <taxon>Pseudomonadota</taxon>
        <taxon>Gammaproteobacteria</taxon>
        <taxon>Halospina</taxon>
    </lineage>
</organism>
<name>A0A4R7JQ35_9GAMM</name>
<reference evidence="1 2" key="1">
    <citation type="submission" date="2019-03" db="EMBL/GenBank/DDBJ databases">
        <title>Genomic Encyclopedia of Type Strains, Phase IV (KMG-IV): sequencing the most valuable type-strain genomes for metagenomic binning, comparative biology and taxonomic classification.</title>
        <authorList>
            <person name="Goeker M."/>
        </authorList>
    </citation>
    <scope>NUCLEOTIDE SEQUENCE [LARGE SCALE GENOMIC DNA]</scope>
    <source>
        <strain evidence="1 2">DSM 15505</strain>
    </source>
</reference>
<dbReference type="Proteomes" id="UP000295830">
    <property type="component" value="Unassembled WGS sequence"/>
</dbReference>
<evidence type="ECO:0000313" key="2">
    <source>
        <dbReference type="Proteomes" id="UP000295830"/>
    </source>
</evidence>
<evidence type="ECO:0000313" key="1">
    <source>
        <dbReference type="EMBL" id="TDT39273.1"/>
    </source>
</evidence>
<dbReference type="AlphaFoldDB" id="A0A4R7JQ35"/>
<accession>A0A4R7JQ35</accession>
<sequence length="97" mass="11204">MSEEQNDHYIAIARACLRAINNAATDSQDRAEQIHSVYQAIDHAFQSHMKDYQEQIRDLERILERIAEGELSSSQMIHLARAALAYDEPREQDDPLH</sequence>
<protein>
    <submittedName>
        <fullName evidence="1">Uncharacterized protein</fullName>
    </submittedName>
</protein>
<keyword evidence="2" id="KW-1185">Reference proteome</keyword>
<comment type="caution">
    <text evidence="1">The sequence shown here is derived from an EMBL/GenBank/DDBJ whole genome shotgun (WGS) entry which is preliminary data.</text>
</comment>
<proteinExistence type="predicted"/>
<gene>
    <name evidence="1" type="ORF">DES49_2191</name>
</gene>